<dbReference type="OrthoDB" id="2140105at2759"/>
<evidence type="ECO:0000259" key="2">
    <source>
        <dbReference type="Pfam" id="PF12051"/>
    </source>
</evidence>
<feature type="transmembrane region" description="Helical" evidence="1">
    <location>
        <begin position="39"/>
        <end position="63"/>
    </location>
</feature>
<reference evidence="3" key="1">
    <citation type="submission" date="2020-02" db="EMBL/GenBank/DDBJ databases">
        <authorList>
            <person name="Palmer J.M."/>
        </authorList>
    </citation>
    <scope>NUCLEOTIDE SEQUENCE</scope>
    <source>
        <strain evidence="3">EPUS1.4</strain>
        <tissue evidence="3">Thallus</tissue>
    </source>
</reference>
<accession>A0A8H7A7I0</accession>
<feature type="domain" description="DUF3533" evidence="2">
    <location>
        <begin position="52"/>
        <end position="168"/>
    </location>
</feature>
<dbReference type="PANTHER" id="PTHR34814:SF1">
    <property type="entry name" value="NITROSOGUANIDINE RESISTANCE PROTEIN SNG1"/>
    <property type="match status" value="1"/>
</dbReference>
<comment type="caution">
    <text evidence="3">The sequence shown here is derived from an EMBL/GenBank/DDBJ whole genome shotgun (WGS) entry which is preliminary data.</text>
</comment>
<dbReference type="InterPro" id="IPR053001">
    <property type="entry name" value="MNNG_permease-like"/>
</dbReference>
<keyword evidence="1" id="KW-0472">Membrane</keyword>
<dbReference type="Proteomes" id="UP000606974">
    <property type="component" value="Unassembled WGS sequence"/>
</dbReference>
<dbReference type="GO" id="GO:0016020">
    <property type="term" value="C:membrane"/>
    <property type="evidence" value="ECO:0007669"/>
    <property type="project" value="TreeGrafter"/>
</dbReference>
<dbReference type="PANTHER" id="PTHR34814">
    <property type="entry name" value="NITROSOGUANIDINE RESISTANCE PROTEIN SNG1"/>
    <property type="match status" value="1"/>
</dbReference>
<keyword evidence="1" id="KW-1133">Transmembrane helix</keyword>
<keyword evidence="1" id="KW-0812">Transmembrane</keyword>
<evidence type="ECO:0000256" key="1">
    <source>
        <dbReference type="SAM" id="Phobius"/>
    </source>
</evidence>
<evidence type="ECO:0000313" key="4">
    <source>
        <dbReference type="Proteomes" id="UP000606974"/>
    </source>
</evidence>
<dbReference type="AlphaFoldDB" id="A0A8H7A7I0"/>
<name>A0A8H7A7I0_9EURO</name>
<dbReference type="InterPro" id="IPR022703">
    <property type="entry name" value="DUF3533"/>
</dbReference>
<proteinExistence type="predicted"/>
<evidence type="ECO:0000313" key="3">
    <source>
        <dbReference type="EMBL" id="KAF7504075.1"/>
    </source>
</evidence>
<organism evidence="3 4">
    <name type="scientific">Endocarpon pusillum</name>
    <dbReference type="NCBI Taxonomy" id="364733"/>
    <lineage>
        <taxon>Eukaryota</taxon>
        <taxon>Fungi</taxon>
        <taxon>Dikarya</taxon>
        <taxon>Ascomycota</taxon>
        <taxon>Pezizomycotina</taxon>
        <taxon>Eurotiomycetes</taxon>
        <taxon>Chaetothyriomycetidae</taxon>
        <taxon>Verrucariales</taxon>
        <taxon>Verrucariaceae</taxon>
        <taxon>Endocarpon</taxon>
    </lineage>
</organism>
<sequence length="168" mass="18373">MATSNGSANAMVDPQATRSETQLYDQSLFDKELRGSRKLLLKILVLPLAYTTLLMWACLSLYWGSTTSESLHKLTTYAVNIDDGAFGEQMIKGIETSLKMSGNSLGWRFDDTIHSDASSRKLVTDEQAWAVVQMNPSTSSNLDAALISGSQSYNPQSAVTIYFASARS</sequence>
<protein>
    <recommendedName>
        <fullName evidence="2">DUF3533 domain-containing protein</fullName>
    </recommendedName>
</protein>
<dbReference type="Pfam" id="PF12051">
    <property type="entry name" value="DUF3533"/>
    <property type="match status" value="1"/>
</dbReference>
<gene>
    <name evidence="3" type="ORF">GJ744_002840</name>
</gene>
<keyword evidence="4" id="KW-1185">Reference proteome</keyword>
<dbReference type="EMBL" id="JAACFV010000150">
    <property type="protein sequence ID" value="KAF7504075.1"/>
    <property type="molecule type" value="Genomic_DNA"/>
</dbReference>